<dbReference type="InterPro" id="IPR007219">
    <property type="entry name" value="XnlR_reg_dom"/>
</dbReference>
<keyword evidence="3" id="KW-0539">Nucleus</keyword>
<organism evidence="5 6">
    <name type="scientific">Fusarium poae</name>
    <dbReference type="NCBI Taxonomy" id="36050"/>
    <lineage>
        <taxon>Eukaryota</taxon>
        <taxon>Fungi</taxon>
        <taxon>Dikarya</taxon>
        <taxon>Ascomycota</taxon>
        <taxon>Pezizomycotina</taxon>
        <taxon>Sordariomycetes</taxon>
        <taxon>Hypocreomycetidae</taxon>
        <taxon>Hypocreales</taxon>
        <taxon>Nectriaceae</taxon>
        <taxon>Fusarium</taxon>
    </lineage>
</organism>
<dbReference type="EMBL" id="LYXU01000003">
    <property type="protein sequence ID" value="OBS22807.1"/>
    <property type="molecule type" value="Genomic_DNA"/>
</dbReference>
<dbReference type="GO" id="GO:0003677">
    <property type="term" value="F:DNA binding"/>
    <property type="evidence" value="ECO:0007669"/>
    <property type="project" value="InterPro"/>
</dbReference>
<dbReference type="CDD" id="cd00067">
    <property type="entry name" value="GAL4"/>
    <property type="match status" value="1"/>
</dbReference>
<dbReference type="SUPFAM" id="SSF57701">
    <property type="entry name" value="Zn2/Cys6 DNA-binding domain"/>
    <property type="match status" value="1"/>
</dbReference>
<dbReference type="PROSITE" id="PS50048">
    <property type="entry name" value="ZN2_CY6_FUNGAL_2"/>
    <property type="match status" value="1"/>
</dbReference>
<evidence type="ECO:0000313" key="6">
    <source>
        <dbReference type="Proteomes" id="UP000091967"/>
    </source>
</evidence>
<keyword evidence="2" id="KW-0479">Metal-binding</keyword>
<evidence type="ECO:0000256" key="2">
    <source>
        <dbReference type="ARBA" id="ARBA00022723"/>
    </source>
</evidence>
<dbReference type="GO" id="GO:0008270">
    <property type="term" value="F:zinc ion binding"/>
    <property type="evidence" value="ECO:0007669"/>
    <property type="project" value="InterPro"/>
</dbReference>
<dbReference type="SMART" id="SM00066">
    <property type="entry name" value="GAL4"/>
    <property type="match status" value="1"/>
</dbReference>
<dbReference type="Pfam" id="PF00172">
    <property type="entry name" value="Zn_clus"/>
    <property type="match status" value="1"/>
</dbReference>
<proteinExistence type="predicted"/>
<dbReference type="PANTHER" id="PTHR31001">
    <property type="entry name" value="UNCHARACTERIZED TRANSCRIPTIONAL REGULATORY PROTEIN"/>
    <property type="match status" value="1"/>
</dbReference>
<evidence type="ECO:0000256" key="1">
    <source>
        <dbReference type="ARBA" id="ARBA00004123"/>
    </source>
</evidence>
<dbReference type="InterPro" id="IPR001138">
    <property type="entry name" value="Zn2Cys6_DnaBD"/>
</dbReference>
<gene>
    <name evidence="5" type="ORF">FPOA_09133</name>
</gene>
<dbReference type="Pfam" id="PF04082">
    <property type="entry name" value="Fungal_trans"/>
    <property type="match status" value="1"/>
</dbReference>
<name>A0A1B8AQN8_FUSPO</name>
<feature type="domain" description="Zn(2)-C6 fungal-type" evidence="4">
    <location>
        <begin position="25"/>
        <end position="54"/>
    </location>
</feature>
<dbReference type="GO" id="GO:0005634">
    <property type="term" value="C:nucleus"/>
    <property type="evidence" value="ECO:0007669"/>
    <property type="project" value="UniProtKB-SubCell"/>
</dbReference>
<dbReference type="InterPro" id="IPR050613">
    <property type="entry name" value="Sec_Metabolite_Reg"/>
</dbReference>
<dbReference type="InterPro" id="IPR036864">
    <property type="entry name" value="Zn2-C6_fun-type_DNA-bd_sf"/>
</dbReference>
<sequence length="609" mass="69750">MGSTYRAEPETFQCPPGGIDIKPAACLQCSQRKTKCDRVNPCTACIRSNLSCSVPGPRAPRKARRRNHHDIHDRLIRLENLLLGLQEIPTQYQGGTGMDGDKCMMREGHTAEFGTSKLWHIAFQNFDNVKKQIDKEIEELGPWPDTEMPWDSNCAQEFTCLLDESSMPKTPDVINIPDPNQILLLGEIYLQRVQPVMSLLHIPVFTDLITWATSCLVDIPPMTRALMWSCFSMAIATLDTEHCKDLLNLDKNEAVLCTLFNFPHSNLDWQYQMSSQNLHNESEDWIFNGVLMRMAYKLGLHRDGTEFNLSPYETEMRRRVWWQLTLSEVRKSALSGFLEPDLPSDRTTRLPNNVNDHDLFPDMTEDVVSIDGPADTTYSVMSYEANKILLDCCGLSHIEDIIVNQSDSHRNERTLPISAAACQLFVTKLNIRLGVMEKLYCDESAGPIYEAAMRIRPGITKIFTSLSNAITVASEPSKSFYENHIDLAEYAQDSIEAMHPWFRWTAWLNFRLREVYYSIGVLEQDSNEEILQRTWYLLARYYGSYESIWDLEDEAVRTAAYIVLRAWEKRTLELTCRFGQSELIAPAFVQNLQQMLLGVELGNLVLEDL</sequence>
<reference evidence="5 6" key="1">
    <citation type="submission" date="2016-06" db="EMBL/GenBank/DDBJ databases">
        <title>Living apart together: crosstalk between the core and supernumerary genomes in a fungal plant pathogen.</title>
        <authorList>
            <person name="Vanheule A."/>
            <person name="Audenaert K."/>
            <person name="Warris S."/>
            <person name="Van De Geest H."/>
            <person name="Schijlen E."/>
            <person name="Hofte M."/>
            <person name="De Saeger S."/>
            <person name="Haesaert G."/>
            <person name="Waalwijk C."/>
            <person name="Van Der Lee T."/>
        </authorList>
    </citation>
    <scope>NUCLEOTIDE SEQUENCE [LARGE SCALE GENOMIC DNA]</scope>
    <source>
        <strain evidence="5 6">2516</strain>
    </source>
</reference>
<dbReference type="Gene3D" id="4.10.240.10">
    <property type="entry name" value="Zn(2)-C6 fungal-type DNA-binding domain"/>
    <property type="match status" value="1"/>
</dbReference>
<dbReference type="STRING" id="36050.A0A1B8AQN8"/>
<evidence type="ECO:0000256" key="3">
    <source>
        <dbReference type="ARBA" id="ARBA00023242"/>
    </source>
</evidence>
<comment type="caution">
    <text evidence="5">The sequence shown here is derived from an EMBL/GenBank/DDBJ whole genome shotgun (WGS) entry which is preliminary data.</text>
</comment>
<accession>A0A1B8AQN8</accession>
<evidence type="ECO:0000313" key="5">
    <source>
        <dbReference type="EMBL" id="OBS22807.1"/>
    </source>
</evidence>
<dbReference type="Proteomes" id="UP000091967">
    <property type="component" value="Unassembled WGS sequence"/>
</dbReference>
<protein>
    <recommendedName>
        <fullName evidence="4">Zn(2)-C6 fungal-type domain-containing protein</fullName>
    </recommendedName>
</protein>
<keyword evidence="6" id="KW-1185">Reference proteome</keyword>
<comment type="subcellular location">
    <subcellularLocation>
        <location evidence="1">Nucleus</location>
    </subcellularLocation>
</comment>
<evidence type="ECO:0000259" key="4">
    <source>
        <dbReference type="PROSITE" id="PS50048"/>
    </source>
</evidence>
<dbReference type="PANTHER" id="PTHR31001:SF85">
    <property type="entry name" value="ZN(II)2CYS6 TRANSCRIPTION FACTOR (EUROFUNG)"/>
    <property type="match status" value="1"/>
</dbReference>
<dbReference type="CDD" id="cd12148">
    <property type="entry name" value="fungal_TF_MHR"/>
    <property type="match status" value="1"/>
</dbReference>
<dbReference type="GO" id="GO:0000981">
    <property type="term" value="F:DNA-binding transcription factor activity, RNA polymerase II-specific"/>
    <property type="evidence" value="ECO:0007669"/>
    <property type="project" value="InterPro"/>
</dbReference>
<dbReference type="AlphaFoldDB" id="A0A1B8AQN8"/>
<dbReference type="PROSITE" id="PS00463">
    <property type="entry name" value="ZN2_CY6_FUNGAL_1"/>
    <property type="match status" value="1"/>
</dbReference>
<dbReference type="GO" id="GO:0006351">
    <property type="term" value="P:DNA-templated transcription"/>
    <property type="evidence" value="ECO:0007669"/>
    <property type="project" value="InterPro"/>
</dbReference>